<dbReference type="RefSeq" id="WP_377566508.1">
    <property type="nucleotide sequence ID" value="NZ_JBHTMP010000002.1"/>
</dbReference>
<proteinExistence type="predicted"/>
<protein>
    <submittedName>
        <fullName evidence="2">Uncharacterized protein</fullName>
    </submittedName>
</protein>
<dbReference type="Proteomes" id="UP001597260">
    <property type="component" value="Unassembled WGS sequence"/>
</dbReference>
<comment type="caution">
    <text evidence="2">The sequence shown here is derived from an EMBL/GenBank/DDBJ whole genome shotgun (WGS) entry which is preliminary data.</text>
</comment>
<keyword evidence="3" id="KW-1185">Reference proteome</keyword>
<evidence type="ECO:0000313" key="2">
    <source>
        <dbReference type="EMBL" id="MFD1319986.1"/>
    </source>
</evidence>
<sequence length="164" mass="18164">MWRKHPTERLLLPGDEIHVEAYFYLVGPSPYHYGDGVLHLRVDDVREDDLGQDDGGPPPADWIMASGVLIHPDRDAGNHRQVAIRRYALPTFVPEPVRHCLGPPSCAWCLNQPDPDAVHGCARHRSNQLVKPPPYRSRCGCPCPPPPDAPAQTPPARLTRGPAN</sequence>
<reference evidence="3" key="1">
    <citation type="journal article" date="2019" name="Int. J. Syst. Evol. Microbiol.">
        <title>The Global Catalogue of Microorganisms (GCM) 10K type strain sequencing project: providing services to taxonomists for standard genome sequencing and annotation.</title>
        <authorList>
            <consortium name="The Broad Institute Genomics Platform"/>
            <consortium name="The Broad Institute Genome Sequencing Center for Infectious Disease"/>
            <person name="Wu L."/>
            <person name="Ma J."/>
        </authorList>
    </citation>
    <scope>NUCLEOTIDE SEQUENCE [LARGE SCALE GENOMIC DNA]</scope>
    <source>
        <strain evidence="3">JCM 31037</strain>
    </source>
</reference>
<evidence type="ECO:0000313" key="3">
    <source>
        <dbReference type="Proteomes" id="UP001597260"/>
    </source>
</evidence>
<feature type="compositionally biased region" description="Pro residues" evidence="1">
    <location>
        <begin position="143"/>
        <end position="153"/>
    </location>
</feature>
<feature type="region of interest" description="Disordered" evidence="1">
    <location>
        <begin position="141"/>
        <end position="164"/>
    </location>
</feature>
<evidence type="ECO:0000256" key="1">
    <source>
        <dbReference type="SAM" id="MobiDB-lite"/>
    </source>
</evidence>
<organism evidence="2 3">
    <name type="scientific">Micromonospora sonneratiae</name>
    <dbReference type="NCBI Taxonomy" id="1184706"/>
    <lineage>
        <taxon>Bacteria</taxon>
        <taxon>Bacillati</taxon>
        <taxon>Actinomycetota</taxon>
        <taxon>Actinomycetes</taxon>
        <taxon>Micromonosporales</taxon>
        <taxon>Micromonosporaceae</taxon>
        <taxon>Micromonospora</taxon>
    </lineage>
</organism>
<accession>A0ABW3Y8J9</accession>
<dbReference type="EMBL" id="JBHTMP010000002">
    <property type="protein sequence ID" value="MFD1319986.1"/>
    <property type="molecule type" value="Genomic_DNA"/>
</dbReference>
<name>A0ABW3Y8J9_9ACTN</name>
<gene>
    <name evidence="2" type="ORF">ACFQ4H_02660</name>
</gene>